<protein>
    <recommendedName>
        <fullName evidence="2">diguanylate cyclase</fullName>
        <ecNumber evidence="2">2.7.7.65</ecNumber>
    </recommendedName>
</protein>
<dbReference type="Gene3D" id="2.60.40.2380">
    <property type="match status" value="1"/>
</dbReference>
<evidence type="ECO:0000313" key="6">
    <source>
        <dbReference type="EMBL" id="TQV75289.1"/>
    </source>
</evidence>
<dbReference type="InterPro" id="IPR000160">
    <property type="entry name" value="GGDEF_dom"/>
</dbReference>
<feature type="transmembrane region" description="Helical" evidence="4">
    <location>
        <begin position="184"/>
        <end position="203"/>
    </location>
</feature>
<dbReference type="EC" id="2.7.7.65" evidence="2"/>
<feature type="transmembrane region" description="Helical" evidence="4">
    <location>
        <begin position="252"/>
        <end position="271"/>
    </location>
</feature>
<dbReference type="Pfam" id="PF00990">
    <property type="entry name" value="GGDEF"/>
    <property type="match status" value="1"/>
</dbReference>
<evidence type="ECO:0000259" key="5">
    <source>
        <dbReference type="PROSITE" id="PS50887"/>
    </source>
</evidence>
<name>A0A545TDJ9_9GAMM</name>
<dbReference type="SMART" id="SM00267">
    <property type="entry name" value="GGDEF"/>
    <property type="match status" value="1"/>
</dbReference>
<evidence type="ECO:0000256" key="4">
    <source>
        <dbReference type="SAM" id="Phobius"/>
    </source>
</evidence>
<evidence type="ECO:0000256" key="2">
    <source>
        <dbReference type="ARBA" id="ARBA00012528"/>
    </source>
</evidence>
<dbReference type="Proteomes" id="UP000317839">
    <property type="component" value="Unassembled WGS sequence"/>
</dbReference>
<comment type="cofactor">
    <cofactor evidence="1">
        <name>Mg(2+)</name>
        <dbReference type="ChEBI" id="CHEBI:18420"/>
    </cofactor>
</comment>
<dbReference type="Pfam" id="PF07696">
    <property type="entry name" value="7TMR-DISMED2"/>
    <property type="match status" value="1"/>
</dbReference>
<dbReference type="CDD" id="cd01949">
    <property type="entry name" value="GGDEF"/>
    <property type="match status" value="1"/>
</dbReference>
<evidence type="ECO:0000313" key="7">
    <source>
        <dbReference type="Proteomes" id="UP000317839"/>
    </source>
</evidence>
<dbReference type="GO" id="GO:0052621">
    <property type="term" value="F:diguanylate cyclase activity"/>
    <property type="evidence" value="ECO:0007669"/>
    <property type="project" value="UniProtKB-EC"/>
</dbReference>
<dbReference type="Gene3D" id="3.30.70.270">
    <property type="match status" value="1"/>
</dbReference>
<feature type="transmembrane region" description="Helical" evidence="4">
    <location>
        <begin position="369"/>
        <end position="388"/>
    </location>
</feature>
<dbReference type="Pfam" id="PF07695">
    <property type="entry name" value="7TMR-DISM_7TM"/>
    <property type="match status" value="1"/>
</dbReference>
<dbReference type="InterPro" id="IPR029787">
    <property type="entry name" value="Nucleotide_cyclase"/>
</dbReference>
<keyword evidence="4" id="KW-0472">Membrane</keyword>
<dbReference type="FunFam" id="3.30.70.270:FF:000001">
    <property type="entry name" value="Diguanylate cyclase domain protein"/>
    <property type="match status" value="1"/>
</dbReference>
<feature type="transmembrane region" description="Helical" evidence="4">
    <location>
        <begin position="337"/>
        <end position="357"/>
    </location>
</feature>
<dbReference type="InterPro" id="IPR043128">
    <property type="entry name" value="Rev_trsase/Diguanyl_cyclase"/>
</dbReference>
<feature type="transmembrane region" description="Helical" evidence="4">
    <location>
        <begin position="307"/>
        <end position="330"/>
    </location>
</feature>
<feature type="domain" description="GGDEF" evidence="5">
    <location>
        <begin position="437"/>
        <end position="569"/>
    </location>
</feature>
<dbReference type="PANTHER" id="PTHR45138">
    <property type="entry name" value="REGULATORY COMPONENTS OF SENSORY TRANSDUCTION SYSTEM"/>
    <property type="match status" value="1"/>
</dbReference>
<keyword evidence="4" id="KW-1133">Transmembrane helix</keyword>
<dbReference type="AlphaFoldDB" id="A0A545TDJ9"/>
<comment type="caution">
    <text evidence="6">The sequence shown here is derived from an EMBL/GenBank/DDBJ whole genome shotgun (WGS) entry which is preliminary data.</text>
</comment>
<dbReference type="InterPro" id="IPR011622">
    <property type="entry name" value="7TMR_DISM_rcpt_extracell_dom2"/>
</dbReference>
<evidence type="ECO:0000256" key="1">
    <source>
        <dbReference type="ARBA" id="ARBA00001946"/>
    </source>
</evidence>
<organism evidence="6 7">
    <name type="scientific">Aliikangiella marina</name>
    <dbReference type="NCBI Taxonomy" id="1712262"/>
    <lineage>
        <taxon>Bacteria</taxon>
        <taxon>Pseudomonadati</taxon>
        <taxon>Pseudomonadota</taxon>
        <taxon>Gammaproteobacteria</taxon>
        <taxon>Oceanospirillales</taxon>
        <taxon>Pleioneaceae</taxon>
        <taxon>Aliikangiella</taxon>
    </lineage>
</organism>
<keyword evidence="4" id="KW-0812">Transmembrane</keyword>
<dbReference type="NCBIfam" id="TIGR00254">
    <property type="entry name" value="GGDEF"/>
    <property type="match status" value="1"/>
</dbReference>
<dbReference type="EMBL" id="VIKR01000002">
    <property type="protein sequence ID" value="TQV75289.1"/>
    <property type="molecule type" value="Genomic_DNA"/>
</dbReference>
<evidence type="ECO:0000256" key="3">
    <source>
        <dbReference type="ARBA" id="ARBA00034247"/>
    </source>
</evidence>
<dbReference type="PANTHER" id="PTHR45138:SF9">
    <property type="entry name" value="DIGUANYLATE CYCLASE DGCM-RELATED"/>
    <property type="match status" value="1"/>
</dbReference>
<comment type="catalytic activity">
    <reaction evidence="3">
        <text>2 GTP = 3',3'-c-di-GMP + 2 diphosphate</text>
        <dbReference type="Rhea" id="RHEA:24898"/>
        <dbReference type="ChEBI" id="CHEBI:33019"/>
        <dbReference type="ChEBI" id="CHEBI:37565"/>
        <dbReference type="ChEBI" id="CHEBI:58805"/>
        <dbReference type="EC" id="2.7.7.65"/>
    </reaction>
</comment>
<feature type="transmembrane region" description="Helical" evidence="4">
    <location>
        <begin position="283"/>
        <end position="301"/>
    </location>
</feature>
<keyword evidence="7" id="KW-1185">Reference proteome</keyword>
<reference evidence="6 7" key="1">
    <citation type="submission" date="2019-06" db="EMBL/GenBank/DDBJ databases">
        <title>Draft genome of Aliikangiella marina GYP-15.</title>
        <authorList>
            <person name="Wang G."/>
        </authorList>
    </citation>
    <scope>NUCLEOTIDE SEQUENCE [LARGE SCALE GENOMIC DNA]</scope>
    <source>
        <strain evidence="6 7">GYP-15</strain>
    </source>
</reference>
<proteinExistence type="predicted"/>
<dbReference type="OrthoDB" id="5289013at2"/>
<gene>
    <name evidence="6" type="ORF">FLL45_10170</name>
</gene>
<sequence length="572" mass="66194">MVMNSYRAILIFITLNFCFTHDTVARTVSIPSHTYKIEYQLPVSPEIDFENIEFSDQWQSSANGWIKEDLFQKDFWAGSTPKVAWLKVTVEPSAFREDSLWFELASSGVTRAKLYRPQNDGSWQVIDSDEQSKHSDNFIRSRFISFKISTETMQRIYFLRVEASNKFHLQFNLKTNHEFFNHSAVLNFIYAMGYGLLLIMVIYNVVIGRNLNDKLYFIYSGAILSTLIYQFFAHGHARIFAHFNWDVVNYCLNILVMVITTLSMYFLYYFCNLRQHTPNILKFCQYLLGILTALTFIAIFIPPNWALNLVLIVFGQLPLIALFISIYAWYRGSQTARIFIIAWTIYIFAGFLWLNYWLGVFTLNEWIELPLIIGAALESVLLSLALAYRIRLLNEQAAQLELSEHHYKQISRLDSLTQLANRRAFDRKVELLRLSKSSFGLLLLDIDNFKMFNDKHGHLAGDQVLVKLADILKSAIRQDDLAVRMGGEEFAVIMSDVDDKNMTYVAERIRKRFASEAFEIKGEKIYCSVSIGISISHEEESNRSLIERTDKALYKAKNSGRNQVQTAELPAV</sequence>
<dbReference type="InterPro" id="IPR011623">
    <property type="entry name" value="7TMR_DISM_rcpt_extracell_dom1"/>
</dbReference>
<dbReference type="InterPro" id="IPR050469">
    <property type="entry name" value="Diguanylate_Cyclase"/>
</dbReference>
<feature type="transmembrane region" description="Helical" evidence="4">
    <location>
        <begin position="215"/>
        <end position="232"/>
    </location>
</feature>
<accession>A0A545TDJ9</accession>
<dbReference type="PROSITE" id="PS50887">
    <property type="entry name" value="GGDEF"/>
    <property type="match status" value="1"/>
</dbReference>
<dbReference type="SUPFAM" id="SSF55073">
    <property type="entry name" value="Nucleotide cyclase"/>
    <property type="match status" value="1"/>
</dbReference>